<reference evidence="2" key="1">
    <citation type="submission" date="2020-11" db="EMBL/GenBank/DDBJ databases">
        <authorList>
            <consortium name="DOE Joint Genome Institute"/>
            <person name="Ahrendt S."/>
            <person name="Riley R."/>
            <person name="Andreopoulos W."/>
            <person name="Labutti K."/>
            <person name="Pangilinan J."/>
            <person name="Ruiz-Duenas F.J."/>
            <person name="Barrasa J.M."/>
            <person name="Sanchez-Garcia M."/>
            <person name="Camarero S."/>
            <person name="Miyauchi S."/>
            <person name="Serrano A."/>
            <person name="Linde D."/>
            <person name="Babiker R."/>
            <person name="Drula E."/>
            <person name="Ayuso-Fernandez I."/>
            <person name="Pacheco R."/>
            <person name="Padilla G."/>
            <person name="Ferreira P."/>
            <person name="Barriuso J."/>
            <person name="Kellner H."/>
            <person name="Castanera R."/>
            <person name="Alfaro M."/>
            <person name="Ramirez L."/>
            <person name="Pisabarro A.G."/>
            <person name="Kuo A."/>
            <person name="Tritt A."/>
            <person name="Lipzen A."/>
            <person name="He G."/>
            <person name="Yan M."/>
            <person name="Ng V."/>
            <person name="Cullen D."/>
            <person name="Martin F."/>
            <person name="Rosso M.-N."/>
            <person name="Henrissat B."/>
            <person name="Hibbett D."/>
            <person name="Martinez A.T."/>
            <person name="Grigoriev I.V."/>
        </authorList>
    </citation>
    <scope>NUCLEOTIDE SEQUENCE</scope>
    <source>
        <strain evidence="2">ATCC 90797</strain>
    </source>
</reference>
<comment type="caution">
    <text evidence="2">The sequence shown here is derived from an EMBL/GenBank/DDBJ whole genome shotgun (WGS) entry which is preliminary data.</text>
</comment>
<dbReference type="Proteomes" id="UP000807025">
    <property type="component" value="Unassembled WGS sequence"/>
</dbReference>
<evidence type="ECO:0000313" key="2">
    <source>
        <dbReference type="EMBL" id="KAF9494970.1"/>
    </source>
</evidence>
<organism evidence="2 3">
    <name type="scientific">Pleurotus eryngii</name>
    <name type="common">Boletus of the steppes</name>
    <dbReference type="NCBI Taxonomy" id="5323"/>
    <lineage>
        <taxon>Eukaryota</taxon>
        <taxon>Fungi</taxon>
        <taxon>Dikarya</taxon>
        <taxon>Basidiomycota</taxon>
        <taxon>Agaricomycotina</taxon>
        <taxon>Agaricomycetes</taxon>
        <taxon>Agaricomycetidae</taxon>
        <taxon>Agaricales</taxon>
        <taxon>Pleurotineae</taxon>
        <taxon>Pleurotaceae</taxon>
        <taxon>Pleurotus</taxon>
    </lineage>
</organism>
<gene>
    <name evidence="2" type="ORF">BDN71DRAFT_1507115</name>
</gene>
<dbReference type="EMBL" id="MU154566">
    <property type="protein sequence ID" value="KAF9494970.1"/>
    <property type="molecule type" value="Genomic_DNA"/>
</dbReference>
<evidence type="ECO:0000256" key="1">
    <source>
        <dbReference type="SAM" id="Phobius"/>
    </source>
</evidence>
<evidence type="ECO:0008006" key="4">
    <source>
        <dbReference type="Google" id="ProtNLM"/>
    </source>
</evidence>
<protein>
    <recommendedName>
        <fullName evidence="4">Hydrophobin</fullName>
    </recommendedName>
</protein>
<accession>A0A9P5ZYF9</accession>
<keyword evidence="3" id="KW-1185">Reference proteome</keyword>
<keyword evidence="1" id="KW-1133">Transmembrane helix</keyword>
<feature type="transmembrane region" description="Helical" evidence="1">
    <location>
        <begin position="97"/>
        <end position="115"/>
    </location>
</feature>
<proteinExistence type="predicted"/>
<sequence length="122" mass="12164">MSSLFIQFDLSSPGRGTLTAAATSDEFNGASPGRAIDRSNCGSATIKCCTHVGTASGLKSVLTPLFVSEGLISGLLVTLGLVNVLSITAGIVGSVNAVLGLTCSSIPIGGSWFAARMSPSTA</sequence>
<evidence type="ECO:0000313" key="3">
    <source>
        <dbReference type="Proteomes" id="UP000807025"/>
    </source>
</evidence>
<feature type="transmembrane region" description="Helical" evidence="1">
    <location>
        <begin position="71"/>
        <end position="91"/>
    </location>
</feature>
<name>A0A9P5ZYF9_PLEER</name>
<keyword evidence="1" id="KW-0812">Transmembrane</keyword>
<dbReference type="AlphaFoldDB" id="A0A9P5ZYF9"/>
<keyword evidence="1" id="KW-0472">Membrane</keyword>